<feature type="site" description="Histone H3K4me3 binding" evidence="13">
    <location>
        <position position="302"/>
    </location>
</feature>
<dbReference type="PROSITE" id="PS01359">
    <property type="entry name" value="ZF_PHD_1"/>
    <property type="match status" value="1"/>
</dbReference>
<keyword evidence="9 16" id="KW-0539">Nucleus</keyword>
<dbReference type="AlphaFoldDB" id="A0A3N4K3Y1"/>
<dbReference type="GO" id="GO:0035267">
    <property type="term" value="C:NuA4 histone acetyltransferase complex"/>
    <property type="evidence" value="ECO:0007669"/>
    <property type="project" value="TreeGrafter"/>
</dbReference>
<evidence type="ECO:0000256" key="16">
    <source>
        <dbReference type="RuleBase" id="RU361213"/>
    </source>
</evidence>
<dbReference type="Gene3D" id="6.10.140.1740">
    <property type="match status" value="1"/>
</dbReference>
<comment type="subcellular location">
    <subcellularLocation>
        <location evidence="1 16">Nucleus</location>
    </subcellularLocation>
</comment>
<feature type="binding site" evidence="14">
    <location>
        <position position="323"/>
    </location>
    <ligand>
        <name>Zn(2+)</name>
        <dbReference type="ChEBI" id="CHEBI:29105"/>
        <label>2</label>
    </ligand>
</feature>
<evidence type="ECO:0000313" key="21">
    <source>
        <dbReference type="Proteomes" id="UP000276215"/>
    </source>
</evidence>
<evidence type="ECO:0000256" key="14">
    <source>
        <dbReference type="PIRSR" id="PIRSR628651-51"/>
    </source>
</evidence>
<name>A0A3N4K3Y1_9PEZI</name>
<feature type="compositionally biased region" description="Polar residues" evidence="18">
    <location>
        <begin position="210"/>
        <end position="221"/>
    </location>
</feature>
<evidence type="ECO:0000256" key="7">
    <source>
        <dbReference type="ARBA" id="ARBA00022853"/>
    </source>
</evidence>
<feature type="coiled-coil region" evidence="17">
    <location>
        <begin position="74"/>
        <end position="101"/>
    </location>
</feature>
<dbReference type="GO" id="GO:0006355">
    <property type="term" value="P:regulation of DNA-templated transcription"/>
    <property type="evidence" value="ECO:0007669"/>
    <property type="project" value="TreeGrafter"/>
</dbReference>
<feature type="region of interest" description="Disordered" evidence="18">
    <location>
        <begin position="142"/>
        <end position="165"/>
    </location>
</feature>
<dbReference type="InterPro" id="IPR024610">
    <property type="entry name" value="ING_N_histone-binding"/>
</dbReference>
<keyword evidence="10" id="KW-0469">Meiosis</keyword>
<feature type="compositionally biased region" description="Acidic residues" evidence="18">
    <location>
        <begin position="256"/>
        <end position="272"/>
    </location>
</feature>
<accession>A0A3N4K3Y1</accession>
<comment type="function">
    <text evidence="16">Component of an histone acetyltransferase complex.</text>
</comment>
<feature type="region of interest" description="Disordered" evidence="18">
    <location>
        <begin position="177"/>
        <end position="272"/>
    </location>
</feature>
<evidence type="ECO:0000256" key="10">
    <source>
        <dbReference type="ARBA" id="ARBA00023254"/>
    </source>
</evidence>
<dbReference type="InterPro" id="IPR028651">
    <property type="entry name" value="ING_fam"/>
</dbReference>
<dbReference type="PROSITE" id="PS50016">
    <property type="entry name" value="ZF_PHD_2"/>
    <property type="match status" value="1"/>
</dbReference>
<dbReference type="InterPro" id="IPR013083">
    <property type="entry name" value="Znf_RING/FYVE/PHD"/>
</dbReference>
<feature type="site" description="Histone H3K4me3 binding" evidence="13">
    <location>
        <position position="279"/>
    </location>
</feature>
<evidence type="ECO:0000256" key="18">
    <source>
        <dbReference type="SAM" id="MobiDB-lite"/>
    </source>
</evidence>
<organism evidence="20 21">
    <name type="scientific">Choiromyces venosus 120613-1</name>
    <dbReference type="NCBI Taxonomy" id="1336337"/>
    <lineage>
        <taxon>Eukaryota</taxon>
        <taxon>Fungi</taxon>
        <taxon>Dikarya</taxon>
        <taxon>Ascomycota</taxon>
        <taxon>Pezizomycotina</taxon>
        <taxon>Pezizomycetes</taxon>
        <taxon>Pezizales</taxon>
        <taxon>Tuberaceae</taxon>
        <taxon>Choiromyces</taxon>
    </lineage>
</organism>
<dbReference type="PANTHER" id="PTHR10333">
    <property type="entry name" value="INHIBITOR OF GROWTH PROTEIN"/>
    <property type="match status" value="1"/>
</dbReference>
<evidence type="ECO:0000256" key="4">
    <source>
        <dbReference type="ARBA" id="ARBA00022763"/>
    </source>
</evidence>
<dbReference type="Gene3D" id="3.30.40.10">
    <property type="entry name" value="Zinc/RING finger domain, C3HC4 (zinc finger)"/>
    <property type="match status" value="1"/>
</dbReference>
<dbReference type="SUPFAM" id="SSF57903">
    <property type="entry name" value="FYVE/PHD zinc finger"/>
    <property type="match status" value="1"/>
</dbReference>
<dbReference type="EMBL" id="ML120364">
    <property type="protein sequence ID" value="RPB03111.1"/>
    <property type="molecule type" value="Genomic_DNA"/>
</dbReference>
<dbReference type="GO" id="GO:0006325">
    <property type="term" value="P:chromatin organization"/>
    <property type="evidence" value="ECO:0007669"/>
    <property type="project" value="UniProtKB-KW"/>
</dbReference>
<dbReference type="OrthoDB" id="2505961at2759"/>
<sequence length="335" mass="37520">MAEDAATVLEQFIHDVANLPAEIAHIYEEIQAKDRILKEHRDSALARDNSLQKHIKMHGSHVEHPKEALYVEQIKKAYEKIKEIQDEKVLLARKADDLVEKHMKRLDSKITDLARDGLMPPDSLLPSPYPKNLPVSAFAQRQPSMRASPMHAARTPSQHPTANLTPAAAPAHITPAATPAAFPAPQNVSTPRDSHENKRRRLTAPPNTVPAISSNLASHPSTPGIRPDPPGQTRRSSTPNVNVKKRKIPPKREVLSEDDDDDDDDDELDEEGGEDKRLYCTCQQVSYGNMVACDDADCPYEWFHWACVNLTKEPPGKWFCPTCTQRREKIKSIRG</sequence>
<protein>
    <recommendedName>
        <fullName evidence="16">Chromatin modification-related protein</fullName>
    </recommendedName>
</protein>
<dbReference type="InterPro" id="IPR019787">
    <property type="entry name" value="Znf_PHD-finger"/>
</dbReference>
<evidence type="ECO:0000256" key="1">
    <source>
        <dbReference type="ARBA" id="ARBA00004123"/>
    </source>
</evidence>
<evidence type="ECO:0000256" key="9">
    <source>
        <dbReference type="ARBA" id="ARBA00023242"/>
    </source>
</evidence>
<evidence type="ECO:0000256" key="3">
    <source>
        <dbReference type="ARBA" id="ARBA00022723"/>
    </source>
</evidence>
<evidence type="ECO:0000256" key="13">
    <source>
        <dbReference type="PIRSR" id="PIRSR628651-50"/>
    </source>
</evidence>
<feature type="binding site" evidence="14">
    <location>
        <position position="282"/>
    </location>
    <ligand>
        <name>Zn(2+)</name>
        <dbReference type="ChEBI" id="CHEBI:29105"/>
        <label>1</label>
    </ligand>
</feature>
<keyword evidence="21" id="KW-1185">Reference proteome</keyword>
<dbReference type="InterPro" id="IPR019786">
    <property type="entry name" value="Zinc_finger_PHD-type_CS"/>
</dbReference>
<comment type="subunit">
    <text evidence="16">Component of an histone acetyltransferase complex. Interacts with H3K4me3 and to a lesser extent with H3K4me2.</text>
</comment>
<evidence type="ECO:0000313" key="20">
    <source>
        <dbReference type="EMBL" id="RPB03111.1"/>
    </source>
</evidence>
<dbReference type="Proteomes" id="UP000276215">
    <property type="component" value="Unassembled WGS sequence"/>
</dbReference>
<evidence type="ECO:0000259" key="19">
    <source>
        <dbReference type="PROSITE" id="PS50016"/>
    </source>
</evidence>
<feature type="site" description="Histone H3K4me3 binding" evidence="13">
    <location>
        <position position="290"/>
    </location>
</feature>
<comment type="similarity">
    <text evidence="2 16">Belongs to the ING family.</text>
</comment>
<feature type="binding site" evidence="14">
    <location>
        <position position="293"/>
    </location>
    <ligand>
        <name>Zn(2+)</name>
        <dbReference type="ChEBI" id="CHEBI:29105"/>
        <label>2</label>
    </ligand>
</feature>
<dbReference type="Pfam" id="PF12998">
    <property type="entry name" value="ING"/>
    <property type="match status" value="1"/>
</dbReference>
<dbReference type="SMART" id="SM01408">
    <property type="entry name" value="ING"/>
    <property type="match status" value="1"/>
</dbReference>
<dbReference type="CDD" id="cd16858">
    <property type="entry name" value="ING_ING3_Yng2p"/>
    <property type="match status" value="1"/>
</dbReference>
<feature type="site" description="Histone H3K4me3 binding" evidence="13">
    <location>
        <position position="294"/>
    </location>
</feature>
<evidence type="ECO:0000256" key="11">
    <source>
        <dbReference type="ARBA" id="ARBA00023306"/>
    </source>
</evidence>
<evidence type="ECO:0000256" key="8">
    <source>
        <dbReference type="ARBA" id="ARBA00023204"/>
    </source>
</evidence>
<dbReference type="SMART" id="SM00249">
    <property type="entry name" value="PHD"/>
    <property type="match status" value="1"/>
</dbReference>
<dbReference type="InterPro" id="IPR001965">
    <property type="entry name" value="Znf_PHD"/>
</dbReference>
<reference evidence="20 21" key="1">
    <citation type="journal article" date="2018" name="Nat. Ecol. Evol.">
        <title>Pezizomycetes genomes reveal the molecular basis of ectomycorrhizal truffle lifestyle.</title>
        <authorList>
            <person name="Murat C."/>
            <person name="Payen T."/>
            <person name="Noel B."/>
            <person name="Kuo A."/>
            <person name="Morin E."/>
            <person name="Chen J."/>
            <person name="Kohler A."/>
            <person name="Krizsan K."/>
            <person name="Balestrini R."/>
            <person name="Da Silva C."/>
            <person name="Montanini B."/>
            <person name="Hainaut M."/>
            <person name="Levati E."/>
            <person name="Barry K.W."/>
            <person name="Belfiori B."/>
            <person name="Cichocki N."/>
            <person name="Clum A."/>
            <person name="Dockter R.B."/>
            <person name="Fauchery L."/>
            <person name="Guy J."/>
            <person name="Iotti M."/>
            <person name="Le Tacon F."/>
            <person name="Lindquist E.A."/>
            <person name="Lipzen A."/>
            <person name="Malagnac F."/>
            <person name="Mello A."/>
            <person name="Molinier V."/>
            <person name="Miyauchi S."/>
            <person name="Poulain J."/>
            <person name="Riccioni C."/>
            <person name="Rubini A."/>
            <person name="Sitrit Y."/>
            <person name="Splivallo R."/>
            <person name="Traeger S."/>
            <person name="Wang M."/>
            <person name="Zifcakova L."/>
            <person name="Wipf D."/>
            <person name="Zambonelli A."/>
            <person name="Paolocci F."/>
            <person name="Nowrousian M."/>
            <person name="Ottonello S."/>
            <person name="Baldrian P."/>
            <person name="Spatafora J.W."/>
            <person name="Henrissat B."/>
            <person name="Nagy L.G."/>
            <person name="Aury J.M."/>
            <person name="Wincker P."/>
            <person name="Grigoriev I.V."/>
            <person name="Bonfante P."/>
            <person name="Martin F.M."/>
        </authorList>
    </citation>
    <scope>NUCLEOTIDE SEQUENCE [LARGE SCALE GENOMIC DNA]</scope>
    <source>
        <strain evidence="20 21">120613-1</strain>
    </source>
</reference>
<dbReference type="GO" id="GO:0008270">
    <property type="term" value="F:zinc ion binding"/>
    <property type="evidence" value="ECO:0007669"/>
    <property type="project" value="UniProtKB-KW"/>
</dbReference>
<evidence type="ECO:0000256" key="15">
    <source>
        <dbReference type="PROSITE-ProRule" id="PRU00146"/>
    </source>
</evidence>
<evidence type="ECO:0000256" key="6">
    <source>
        <dbReference type="ARBA" id="ARBA00022833"/>
    </source>
</evidence>
<evidence type="ECO:0000256" key="17">
    <source>
        <dbReference type="SAM" id="Coils"/>
    </source>
</evidence>
<evidence type="ECO:0000256" key="12">
    <source>
        <dbReference type="ARBA" id="ARBA00037044"/>
    </source>
</evidence>
<dbReference type="PANTHER" id="PTHR10333:SF100">
    <property type="entry name" value="CHROMATIN MODIFICATION-RELATED PROTEIN YNG2"/>
    <property type="match status" value="1"/>
</dbReference>
<evidence type="ECO:0000256" key="2">
    <source>
        <dbReference type="ARBA" id="ARBA00010210"/>
    </source>
</evidence>
<feature type="domain" description="PHD-type" evidence="19">
    <location>
        <begin position="277"/>
        <end position="326"/>
    </location>
</feature>
<evidence type="ECO:0000256" key="5">
    <source>
        <dbReference type="ARBA" id="ARBA00022771"/>
    </source>
</evidence>
<comment type="domain">
    <text evidence="16">The PHD-type zinc finger mediates the binding to H3K4me3.</text>
</comment>
<dbReference type="STRING" id="1336337.A0A3N4K3Y1"/>
<keyword evidence="4" id="KW-0227">DNA damage</keyword>
<keyword evidence="11" id="KW-0131">Cell cycle</keyword>
<feature type="binding site" evidence="14">
    <location>
        <position position="320"/>
    </location>
    <ligand>
        <name>Zn(2+)</name>
        <dbReference type="ChEBI" id="CHEBI:29105"/>
        <label>2</label>
    </ligand>
</feature>
<gene>
    <name evidence="20" type="ORF">L873DRAFT_1826433</name>
</gene>
<feature type="binding site" evidence="14">
    <location>
        <position position="304"/>
    </location>
    <ligand>
        <name>Zn(2+)</name>
        <dbReference type="ChEBI" id="CHEBI:29105"/>
        <label>1</label>
    </ligand>
</feature>
<dbReference type="InterPro" id="IPR011011">
    <property type="entry name" value="Znf_FYVE_PHD"/>
</dbReference>
<comment type="function">
    <text evidence="12">Component of the NuA4 histone acetyltransferase complex which is involved in transcriptional activation of selected genes principally by acetylation of nucleosomal histone H4 and H2A. The NuA4 complex is also involved in DNA repair. Involved in cell cycle progression and meiosis.</text>
</comment>
<feature type="binding site" evidence="14">
    <location>
        <position position="280"/>
    </location>
    <ligand>
        <name>Zn(2+)</name>
        <dbReference type="ChEBI" id="CHEBI:29105"/>
        <label>1</label>
    </ligand>
</feature>
<dbReference type="CDD" id="cd15505">
    <property type="entry name" value="PHD_ING"/>
    <property type="match status" value="1"/>
</dbReference>
<dbReference type="GO" id="GO:0051321">
    <property type="term" value="P:meiotic cell cycle"/>
    <property type="evidence" value="ECO:0007669"/>
    <property type="project" value="UniProtKB-KW"/>
</dbReference>
<proteinExistence type="inferred from homology"/>
<keyword evidence="8" id="KW-0234">DNA repair</keyword>
<keyword evidence="3 14" id="KW-0479">Metal-binding</keyword>
<feature type="binding site" evidence="14">
    <location>
        <position position="298"/>
    </location>
    <ligand>
        <name>Zn(2+)</name>
        <dbReference type="ChEBI" id="CHEBI:29105"/>
        <label>2</label>
    </ligand>
</feature>
<keyword evidence="5 15" id="KW-0863">Zinc-finger</keyword>
<keyword evidence="7 16" id="KW-0156">Chromatin regulator</keyword>
<keyword evidence="17" id="KW-0175">Coiled coil</keyword>
<dbReference type="GO" id="GO:0006281">
    <property type="term" value="P:DNA repair"/>
    <property type="evidence" value="ECO:0007669"/>
    <property type="project" value="UniProtKB-KW"/>
</dbReference>
<dbReference type="GO" id="GO:0005634">
    <property type="term" value="C:nucleus"/>
    <property type="evidence" value="ECO:0007669"/>
    <property type="project" value="UniProtKB-SubCell"/>
</dbReference>
<keyword evidence="6 14" id="KW-0862">Zinc</keyword>
<feature type="binding site" evidence="14">
    <location>
        <position position="307"/>
    </location>
    <ligand>
        <name>Zn(2+)</name>
        <dbReference type="ChEBI" id="CHEBI:29105"/>
        <label>1</label>
    </ligand>
</feature>